<keyword evidence="4" id="KW-1185">Reference proteome</keyword>
<dbReference type="Proteomes" id="UP001138500">
    <property type="component" value="Unassembled WGS sequence"/>
</dbReference>
<sequence>MRATTFVSVLGLAAFAAADDMPATYDNNKPAAYDGNVPDSYSNNNVTPPEPQPTYPCNPAHDYGNGASCEEQSGSLTLVYPSPTAPPSPPEFTTTEINTAYTTYCPGPTTFEHNNKTYVVTGATTITVEQCTGGCPVASSVPVVPVVPVGPTTPVEVPTTPVQTPVVPETPVPETPVPKSPVPETPVVPETPAVPETTPCPPTDVPPATGTFPPPVVPTASATTTTPAEYTGAAVKLAQKGFAALAILAGAAML</sequence>
<reference evidence="3 4" key="2">
    <citation type="journal article" date="2021" name="Curr. Genet.">
        <title>Genetic response to nitrogen starvation in the aggressive Eucalyptus foliar pathogen Teratosphaeria destructans.</title>
        <authorList>
            <person name="Havenga M."/>
            <person name="Wingfield B.D."/>
            <person name="Wingfield M.J."/>
            <person name="Dreyer L.L."/>
            <person name="Roets F."/>
            <person name="Aylward J."/>
        </authorList>
    </citation>
    <scope>NUCLEOTIDE SEQUENCE [LARGE SCALE GENOMIC DNA]</scope>
    <source>
        <strain evidence="3">CMW44962</strain>
    </source>
</reference>
<dbReference type="GO" id="GO:0009277">
    <property type="term" value="C:fungal-type cell wall"/>
    <property type="evidence" value="ECO:0007669"/>
    <property type="project" value="TreeGrafter"/>
</dbReference>
<gene>
    <name evidence="3" type="ORF">Tdes44962_MAKER07871</name>
</gene>
<proteinExistence type="predicted"/>
<evidence type="ECO:0000313" key="3">
    <source>
        <dbReference type="EMBL" id="KAH9841205.1"/>
    </source>
</evidence>
<keyword evidence="2" id="KW-0732">Signal</keyword>
<dbReference type="InterPro" id="IPR038843">
    <property type="entry name" value="Sed1/Spi1"/>
</dbReference>
<feature type="signal peptide" evidence="2">
    <location>
        <begin position="1"/>
        <end position="18"/>
    </location>
</feature>
<dbReference type="GO" id="GO:0005199">
    <property type="term" value="F:structural constituent of cell wall"/>
    <property type="evidence" value="ECO:0007669"/>
    <property type="project" value="InterPro"/>
</dbReference>
<dbReference type="OrthoDB" id="4094614at2759"/>
<evidence type="ECO:0000256" key="2">
    <source>
        <dbReference type="SAM" id="SignalP"/>
    </source>
</evidence>
<accession>A0A9W7SYB9</accession>
<dbReference type="AlphaFoldDB" id="A0A9W7SYB9"/>
<evidence type="ECO:0000256" key="1">
    <source>
        <dbReference type="SAM" id="MobiDB-lite"/>
    </source>
</evidence>
<dbReference type="GO" id="GO:0031505">
    <property type="term" value="P:fungal-type cell wall organization"/>
    <property type="evidence" value="ECO:0007669"/>
    <property type="project" value="InterPro"/>
</dbReference>
<feature type="region of interest" description="Disordered" evidence="1">
    <location>
        <begin position="29"/>
        <end position="58"/>
    </location>
</feature>
<comment type="caution">
    <text evidence="3">The sequence shown here is derived from an EMBL/GenBank/DDBJ whole genome shotgun (WGS) entry which is preliminary data.</text>
</comment>
<organism evidence="3 4">
    <name type="scientific">Teratosphaeria destructans</name>
    <dbReference type="NCBI Taxonomy" id="418781"/>
    <lineage>
        <taxon>Eukaryota</taxon>
        <taxon>Fungi</taxon>
        <taxon>Dikarya</taxon>
        <taxon>Ascomycota</taxon>
        <taxon>Pezizomycotina</taxon>
        <taxon>Dothideomycetes</taxon>
        <taxon>Dothideomycetidae</taxon>
        <taxon>Mycosphaerellales</taxon>
        <taxon>Teratosphaeriaceae</taxon>
        <taxon>Teratosphaeria</taxon>
    </lineage>
</organism>
<reference evidence="3 4" key="1">
    <citation type="journal article" date="2018" name="IMA Fungus">
        <title>IMA Genome-F 10: Nine draft genome sequences of Claviceps purpurea s.lat., including C. arundinis, C. humidiphila, and C. cf. spartinae, pseudomolecules for the pitch canker pathogen Fusarium circinatum, draft genome of Davidsoniella eucalypti, Grosmannia galeiformis, Quambalaria eucalypti, and Teratosphaeria destructans.</title>
        <authorList>
            <person name="Wingfield B.D."/>
            <person name="Liu M."/>
            <person name="Nguyen H.D."/>
            <person name="Lane F.A."/>
            <person name="Morgan S.W."/>
            <person name="De Vos L."/>
            <person name="Wilken P.M."/>
            <person name="Duong T.A."/>
            <person name="Aylward J."/>
            <person name="Coetzee M.P."/>
            <person name="Dadej K."/>
            <person name="De Beer Z.W."/>
            <person name="Findlay W."/>
            <person name="Havenga M."/>
            <person name="Kolarik M."/>
            <person name="Menzies J.G."/>
            <person name="Naidoo K."/>
            <person name="Pochopski O."/>
            <person name="Shoukouhi P."/>
            <person name="Santana Q.C."/>
            <person name="Seifert K.A."/>
            <person name="Soal N."/>
            <person name="Steenkamp E.T."/>
            <person name="Tatham C.T."/>
            <person name="van der Nest M.A."/>
            <person name="Wingfield M.J."/>
        </authorList>
    </citation>
    <scope>NUCLEOTIDE SEQUENCE [LARGE SCALE GENOMIC DNA]</scope>
    <source>
        <strain evidence="3">CMW44962</strain>
    </source>
</reference>
<evidence type="ECO:0000313" key="4">
    <source>
        <dbReference type="Proteomes" id="UP001138500"/>
    </source>
</evidence>
<protein>
    <submittedName>
        <fullName evidence="3">Cell wall protein Sed1/Spi1</fullName>
    </submittedName>
</protein>
<feature type="region of interest" description="Disordered" evidence="1">
    <location>
        <begin position="160"/>
        <end position="186"/>
    </location>
</feature>
<feature type="chain" id="PRO_5040806027" evidence="2">
    <location>
        <begin position="19"/>
        <end position="254"/>
    </location>
</feature>
<dbReference type="PANTHER" id="PTHR35523">
    <property type="entry name" value="CELL WALL PROTEIN SED1"/>
    <property type="match status" value="1"/>
</dbReference>
<name>A0A9W7SYB9_9PEZI</name>
<feature type="compositionally biased region" description="Pro residues" evidence="1">
    <location>
        <begin position="168"/>
        <end position="186"/>
    </location>
</feature>
<dbReference type="EMBL" id="RIBY02000535">
    <property type="protein sequence ID" value="KAH9841205.1"/>
    <property type="molecule type" value="Genomic_DNA"/>
</dbReference>
<dbReference type="PANTHER" id="PTHR35523:SF1">
    <property type="entry name" value="CELL WALL PROTEIN SED1"/>
    <property type="match status" value="1"/>
</dbReference>